<evidence type="ECO:0000313" key="2">
    <source>
        <dbReference type="EMBL" id="JAD94768.1"/>
    </source>
</evidence>
<proteinExistence type="predicted"/>
<reference evidence="2" key="2">
    <citation type="journal article" date="2015" name="Data Brief">
        <title>Shoot transcriptome of the giant reed, Arundo donax.</title>
        <authorList>
            <person name="Barrero R.A."/>
            <person name="Guerrero F.D."/>
            <person name="Moolhuijzen P."/>
            <person name="Goolsby J.A."/>
            <person name="Tidwell J."/>
            <person name="Bellgard S.E."/>
            <person name="Bellgard M.I."/>
        </authorList>
    </citation>
    <scope>NUCLEOTIDE SEQUENCE</scope>
    <source>
        <tissue evidence="2">Shoot tissue taken approximately 20 cm above the soil surface</tissue>
    </source>
</reference>
<dbReference type="AlphaFoldDB" id="A0A0A9E6V9"/>
<accession>A0A0A9E6V9</accession>
<organism evidence="2">
    <name type="scientific">Arundo donax</name>
    <name type="common">Giant reed</name>
    <name type="synonym">Donax arundinaceus</name>
    <dbReference type="NCBI Taxonomy" id="35708"/>
    <lineage>
        <taxon>Eukaryota</taxon>
        <taxon>Viridiplantae</taxon>
        <taxon>Streptophyta</taxon>
        <taxon>Embryophyta</taxon>
        <taxon>Tracheophyta</taxon>
        <taxon>Spermatophyta</taxon>
        <taxon>Magnoliopsida</taxon>
        <taxon>Liliopsida</taxon>
        <taxon>Poales</taxon>
        <taxon>Poaceae</taxon>
        <taxon>PACMAD clade</taxon>
        <taxon>Arundinoideae</taxon>
        <taxon>Arundineae</taxon>
        <taxon>Arundo</taxon>
    </lineage>
</organism>
<protein>
    <submittedName>
        <fullName evidence="2">Uncharacterized protein</fullName>
    </submittedName>
</protein>
<reference evidence="2" key="1">
    <citation type="submission" date="2014-09" db="EMBL/GenBank/DDBJ databases">
        <authorList>
            <person name="Magalhaes I.L.F."/>
            <person name="Oliveira U."/>
            <person name="Santos F.R."/>
            <person name="Vidigal T.H.D.A."/>
            <person name="Brescovit A.D."/>
            <person name="Santos A.J."/>
        </authorList>
    </citation>
    <scope>NUCLEOTIDE SEQUENCE</scope>
    <source>
        <tissue evidence="2">Shoot tissue taken approximately 20 cm above the soil surface</tissue>
    </source>
</reference>
<sequence length="125" mass="12937">MEPVQFVPHGGGGAMSHDGDARSLEAEAAVAALSARELREAAASLAARSDADEDSLGRPALVFNADDIQHLQTLATLDPFILDKVIVDGNVKVEEQALNAPAAVNSSTGISDSCPAMPIEDSIDQ</sequence>
<feature type="region of interest" description="Disordered" evidence="1">
    <location>
        <begin position="1"/>
        <end position="20"/>
    </location>
</feature>
<dbReference type="EMBL" id="GBRH01203127">
    <property type="protein sequence ID" value="JAD94768.1"/>
    <property type="molecule type" value="Transcribed_RNA"/>
</dbReference>
<feature type="region of interest" description="Disordered" evidence="1">
    <location>
        <begin position="102"/>
        <end position="125"/>
    </location>
</feature>
<name>A0A0A9E6V9_ARUDO</name>
<evidence type="ECO:0000256" key="1">
    <source>
        <dbReference type="SAM" id="MobiDB-lite"/>
    </source>
</evidence>